<feature type="domain" description="PDZ" evidence="2">
    <location>
        <begin position="167"/>
        <end position="227"/>
    </location>
</feature>
<dbReference type="Gene3D" id="2.30.42.10">
    <property type="match status" value="1"/>
</dbReference>
<proteinExistence type="predicted"/>
<dbReference type="EMBL" id="BMAT01011096">
    <property type="protein sequence ID" value="GFR66808.1"/>
    <property type="molecule type" value="Genomic_DNA"/>
</dbReference>
<dbReference type="Pfam" id="PF00595">
    <property type="entry name" value="PDZ"/>
    <property type="match status" value="1"/>
</dbReference>
<feature type="region of interest" description="Disordered" evidence="1">
    <location>
        <begin position="85"/>
        <end position="118"/>
    </location>
</feature>
<name>A0AAV4F0D1_9GAST</name>
<protein>
    <recommendedName>
        <fullName evidence="2">PDZ domain-containing protein</fullName>
    </recommendedName>
</protein>
<evidence type="ECO:0000313" key="3">
    <source>
        <dbReference type="EMBL" id="GFR66808.1"/>
    </source>
</evidence>
<comment type="caution">
    <text evidence="3">The sequence shown here is derived from an EMBL/GenBank/DDBJ whole genome shotgun (WGS) entry which is preliminary data.</text>
</comment>
<gene>
    <name evidence="3" type="ORF">ElyMa_005568500</name>
</gene>
<dbReference type="AlphaFoldDB" id="A0AAV4F0D1"/>
<evidence type="ECO:0000256" key="1">
    <source>
        <dbReference type="SAM" id="MobiDB-lite"/>
    </source>
</evidence>
<dbReference type="SUPFAM" id="SSF50156">
    <property type="entry name" value="PDZ domain-like"/>
    <property type="match status" value="1"/>
</dbReference>
<dbReference type="PROSITE" id="PS50106">
    <property type="entry name" value="PDZ"/>
    <property type="match status" value="1"/>
</dbReference>
<feature type="compositionally biased region" description="Low complexity" evidence="1">
    <location>
        <begin position="13"/>
        <end position="30"/>
    </location>
</feature>
<feature type="region of interest" description="Disordered" evidence="1">
    <location>
        <begin position="1"/>
        <end position="65"/>
    </location>
</feature>
<evidence type="ECO:0000259" key="2">
    <source>
        <dbReference type="PROSITE" id="PS50106"/>
    </source>
</evidence>
<dbReference type="InterPro" id="IPR001478">
    <property type="entry name" value="PDZ"/>
</dbReference>
<dbReference type="SMART" id="SM00228">
    <property type="entry name" value="PDZ"/>
    <property type="match status" value="1"/>
</dbReference>
<keyword evidence="4" id="KW-1185">Reference proteome</keyword>
<accession>A0AAV4F0D1</accession>
<reference evidence="3 4" key="1">
    <citation type="journal article" date="2021" name="Elife">
        <title>Chloroplast acquisition without the gene transfer in kleptoplastic sea slugs, Plakobranchus ocellatus.</title>
        <authorList>
            <person name="Maeda T."/>
            <person name="Takahashi S."/>
            <person name="Yoshida T."/>
            <person name="Shimamura S."/>
            <person name="Takaki Y."/>
            <person name="Nagai Y."/>
            <person name="Toyoda A."/>
            <person name="Suzuki Y."/>
            <person name="Arimoto A."/>
            <person name="Ishii H."/>
            <person name="Satoh N."/>
            <person name="Nishiyama T."/>
            <person name="Hasebe M."/>
            <person name="Maruyama T."/>
            <person name="Minagawa J."/>
            <person name="Obokata J."/>
            <person name="Shigenobu S."/>
        </authorList>
    </citation>
    <scope>NUCLEOTIDE SEQUENCE [LARGE SCALE GENOMIC DNA]</scope>
</reference>
<evidence type="ECO:0000313" key="4">
    <source>
        <dbReference type="Proteomes" id="UP000762676"/>
    </source>
</evidence>
<organism evidence="3 4">
    <name type="scientific">Elysia marginata</name>
    <dbReference type="NCBI Taxonomy" id="1093978"/>
    <lineage>
        <taxon>Eukaryota</taxon>
        <taxon>Metazoa</taxon>
        <taxon>Spiralia</taxon>
        <taxon>Lophotrochozoa</taxon>
        <taxon>Mollusca</taxon>
        <taxon>Gastropoda</taxon>
        <taxon>Heterobranchia</taxon>
        <taxon>Euthyneura</taxon>
        <taxon>Panpulmonata</taxon>
        <taxon>Sacoglossa</taxon>
        <taxon>Placobranchoidea</taxon>
        <taxon>Plakobranchidae</taxon>
        <taxon>Elysia</taxon>
    </lineage>
</organism>
<dbReference type="InterPro" id="IPR036034">
    <property type="entry name" value="PDZ_sf"/>
</dbReference>
<sequence length="1024" mass="112677">MSKKDINLNFKRGISQTSSGSGGASAISNGHADLNHKKKTSKLRQGSDYMMSKGQVPGITSQNNLDKASENVAGGMSVTDIELTMSEKEESSLPQQQSPRSKDQVSGGAHATLAGSGFEGDISRNTKKLSLKSLPTKCFDPLCNSCIWHCYVLKRPDRVQWMAKTVRVELKRQRDRAWPGFDHKLKQNIKKDEIYVIVTNIARDGIASGSGLCVGDLILSVNNIPLQMDKMSSIDFRKNDSLIFQIQHPEALSPDKAGKCFDKLSSSGSSRVIPPETERFMQQPPTPSSSPIDAFVNHMSPDNENIPLSQLKKTTPETCQPLPQATIFVCGNSATEFVNCFVGDRINSFVQLNSCAFCFGLSLKLTLCSAFSSTSCVTIDNWESFSYLFRENKERAQENSSVSMLSCINVRLVVVEDDNFFLNCCPWMFSSSSVFILTFDTNRLLASSEAEMLRLTKIASAVRTGMSNHRTVYDGAAGSIPQTFSPVMPGPTTVVSNHPYLMMVGVETFQASDHEEIRALFYTSLGEALPRPDVIPVKQGHMCSEMMSFRQHIFSVLNGHSSNIAGHLPASPISAMLPGGMQSATFSHLVANTASSQGSQRMIGYSTSVALDIISGHPSLTISQKELLKILQEYSPSPLFEGSFTGTNGLTSSSPLYMNGNRHGSPHQESVFGQVVEDLRNSRNLILSDSLNIGCRSEGDKEFVLPTILFDKILRLAQKVVAGGLTDAQHDVLRYLNARGIVSRPEMAELLSLVSSHPEKLLLCLDELRVTFSVRSGQHQQQQEADSGFDDGLSVLFPYFKEDLPFDSSSLDGFDEHWTIQFSEEVQLSSFYCILSELSLRWPPGLDLSMQSQLVAQVLQQQQVVALPGGQHQLQPTGVIVYYVCFQQVANQIQAFKKRNSSHGTIPPTKESQMTEHQLSVANVISVATRHVSASTRLWQLQRSQPQAGTSSSLPSPLVVTSLPTLRRRRYSGDFQVALPAQAMVDEDDEQKEPEGAMAVPACHLGEYEAQVQMMRTRVDQLSL</sequence>
<dbReference type="Proteomes" id="UP000762676">
    <property type="component" value="Unassembled WGS sequence"/>
</dbReference>